<dbReference type="Pfam" id="PF09837">
    <property type="entry name" value="DUF2064"/>
    <property type="match status" value="1"/>
</dbReference>
<dbReference type="Gene3D" id="3.90.550.10">
    <property type="entry name" value="Spore Coat Polysaccharide Biosynthesis Protein SpsA, Chain A"/>
    <property type="match status" value="1"/>
</dbReference>
<keyword evidence="2" id="KW-1185">Reference proteome</keyword>
<protein>
    <recommendedName>
        <fullName evidence="3">Glycosyltransferase</fullName>
    </recommendedName>
</protein>
<dbReference type="Proteomes" id="UP000176294">
    <property type="component" value="Unassembled WGS sequence"/>
</dbReference>
<dbReference type="SUPFAM" id="SSF53448">
    <property type="entry name" value="Nucleotide-diphospho-sugar transferases"/>
    <property type="match status" value="1"/>
</dbReference>
<dbReference type="InterPro" id="IPR029044">
    <property type="entry name" value="Nucleotide-diphossugar_trans"/>
</dbReference>
<gene>
    <name evidence="1" type="ORF">BEN47_13080</name>
</gene>
<dbReference type="InterPro" id="IPR018641">
    <property type="entry name" value="Trfase_1_rSAM/seldom-assoc"/>
</dbReference>
<comment type="caution">
    <text evidence="1">The sequence shown here is derived from an EMBL/GenBank/DDBJ whole genome shotgun (WGS) entry which is preliminary data.</text>
</comment>
<name>A0A1G1T6B6_9BACT</name>
<evidence type="ECO:0000313" key="2">
    <source>
        <dbReference type="Proteomes" id="UP000176294"/>
    </source>
</evidence>
<proteinExistence type="predicted"/>
<dbReference type="STRING" id="1908237.BEN47_13080"/>
<dbReference type="RefSeq" id="WP_070727038.1">
    <property type="nucleotide sequence ID" value="NZ_MDZB01000097.1"/>
</dbReference>
<accession>A0A1G1T6B6</accession>
<dbReference type="PANTHER" id="PTHR36529:SF1">
    <property type="entry name" value="GLYCOSYLTRANSFERASE"/>
    <property type="match status" value="1"/>
</dbReference>
<evidence type="ECO:0008006" key="3">
    <source>
        <dbReference type="Google" id="ProtNLM"/>
    </source>
</evidence>
<dbReference type="AlphaFoldDB" id="A0A1G1T6B6"/>
<dbReference type="NCBIfam" id="TIGR04282">
    <property type="entry name" value="glyco_like_cofC"/>
    <property type="match status" value="1"/>
</dbReference>
<dbReference type="EMBL" id="MDZB01000097">
    <property type="protein sequence ID" value="OGX86432.1"/>
    <property type="molecule type" value="Genomic_DNA"/>
</dbReference>
<evidence type="ECO:0000313" key="1">
    <source>
        <dbReference type="EMBL" id="OGX86432.1"/>
    </source>
</evidence>
<dbReference type="OrthoDB" id="9798250at2"/>
<organism evidence="1 2">
    <name type="scientific">Hymenobacter lapidarius</name>
    <dbReference type="NCBI Taxonomy" id="1908237"/>
    <lineage>
        <taxon>Bacteria</taxon>
        <taxon>Pseudomonadati</taxon>
        <taxon>Bacteroidota</taxon>
        <taxon>Cytophagia</taxon>
        <taxon>Cytophagales</taxon>
        <taxon>Hymenobacteraceae</taxon>
        <taxon>Hymenobacter</taxon>
    </lineage>
</organism>
<dbReference type="PANTHER" id="PTHR36529">
    <property type="entry name" value="SLL1095 PROTEIN"/>
    <property type="match status" value="1"/>
</dbReference>
<sequence>MAHQLLIFARHPALGQVKTRLARTEGPEAALHIYTELLHHTRTAADGVSATKTLWLAGDEPPTDSAFSKWAGYEQHPQPAGDLGERMHHAFARAFSGGATAAVIIGTDCPELTTAHLDAAFQHLATHDVVVGPARDGGYYLLGMRTLIPDFFSNKEWSTDAVLPTTLADAARLGLTVAQLPVLSDVDNADDLAAWRSRASTATS</sequence>
<reference evidence="1 2" key="1">
    <citation type="submission" date="2016-08" db="EMBL/GenBank/DDBJ databases">
        <title>Hymenobacter coccineus sp. nov., Hymenobacter lapidarius sp. nov. and Hymenobacter glacialis sp. nov., isolated from Antarctic soil.</title>
        <authorList>
            <person name="Sedlacek I."/>
            <person name="Kralova S."/>
            <person name="Kyrova K."/>
            <person name="Maslanova I."/>
            <person name="Stankova E."/>
            <person name="Vrbovska V."/>
            <person name="Nemec M."/>
            <person name="Bartak M."/>
            <person name="Svec P."/>
            <person name="Busse H.-J."/>
            <person name="Pantucek R."/>
        </authorList>
    </citation>
    <scope>NUCLEOTIDE SEQUENCE [LARGE SCALE GENOMIC DNA]</scope>
    <source>
        <strain evidence="1 2">CCM 8643</strain>
    </source>
</reference>